<name>A0AAN9PMN3_CANGL</name>
<dbReference type="Proteomes" id="UP001367508">
    <property type="component" value="Unassembled WGS sequence"/>
</dbReference>
<evidence type="ECO:0000313" key="1">
    <source>
        <dbReference type="EMBL" id="KAK7305240.1"/>
    </source>
</evidence>
<organism evidence="1 2">
    <name type="scientific">Canavalia gladiata</name>
    <name type="common">Sword bean</name>
    <name type="synonym">Dolichos gladiatus</name>
    <dbReference type="NCBI Taxonomy" id="3824"/>
    <lineage>
        <taxon>Eukaryota</taxon>
        <taxon>Viridiplantae</taxon>
        <taxon>Streptophyta</taxon>
        <taxon>Embryophyta</taxon>
        <taxon>Tracheophyta</taxon>
        <taxon>Spermatophyta</taxon>
        <taxon>Magnoliopsida</taxon>
        <taxon>eudicotyledons</taxon>
        <taxon>Gunneridae</taxon>
        <taxon>Pentapetalae</taxon>
        <taxon>rosids</taxon>
        <taxon>fabids</taxon>
        <taxon>Fabales</taxon>
        <taxon>Fabaceae</taxon>
        <taxon>Papilionoideae</taxon>
        <taxon>50 kb inversion clade</taxon>
        <taxon>NPAAA clade</taxon>
        <taxon>indigoferoid/millettioid clade</taxon>
        <taxon>Phaseoleae</taxon>
        <taxon>Canavalia</taxon>
    </lineage>
</organism>
<gene>
    <name evidence="1" type="ORF">VNO77_43142</name>
</gene>
<proteinExistence type="predicted"/>
<comment type="caution">
    <text evidence="1">The sequence shown here is derived from an EMBL/GenBank/DDBJ whole genome shotgun (WGS) entry which is preliminary data.</text>
</comment>
<sequence length="71" mass="7924">MMKSRAGKTKRGISYPIVLPKVDMRTNTYLQGKQRIQGLGSSSSQFLLKPLLAFSSMELKIVFPTSPHRNG</sequence>
<evidence type="ECO:0000313" key="2">
    <source>
        <dbReference type="Proteomes" id="UP001367508"/>
    </source>
</evidence>
<dbReference type="EMBL" id="JAYMYQ010000011">
    <property type="protein sequence ID" value="KAK7305240.1"/>
    <property type="molecule type" value="Genomic_DNA"/>
</dbReference>
<dbReference type="AlphaFoldDB" id="A0AAN9PMN3"/>
<protein>
    <submittedName>
        <fullName evidence="1">Uncharacterized protein</fullName>
    </submittedName>
</protein>
<accession>A0AAN9PMN3</accession>
<reference evidence="1 2" key="1">
    <citation type="submission" date="2024-01" db="EMBL/GenBank/DDBJ databases">
        <title>The genomes of 5 underutilized Papilionoideae crops provide insights into root nodulation and disease resistanc.</title>
        <authorList>
            <person name="Jiang F."/>
        </authorList>
    </citation>
    <scope>NUCLEOTIDE SEQUENCE [LARGE SCALE GENOMIC DNA]</scope>
    <source>
        <strain evidence="1">LVBAO_FW01</strain>
        <tissue evidence="1">Leaves</tissue>
    </source>
</reference>
<keyword evidence="2" id="KW-1185">Reference proteome</keyword>